<protein>
    <submittedName>
        <fullName evidence="2">Uncharacterized protein</fullName>
    </submittedName>
</protein>
<keyword evidence="3" id="KW-1185">Reference proteome</keyword>
<feature type="region of interest" description="Disordered" evidence="1">
    <location>
        <begin position="1"/>
        <end position="124"/>
    </location>
</feature>
<feature type="compositionally biased region" description="Basic residues" evidence="1">
    <location>
        <begin position="69"/>
        <end position="82"/>
    </location>
</feature>
<evidence type="ECO:0000256" key="1">
    <source>
        <dbReference type="SAM" id="MobiDB-lite"/>
    </source>
</evidence>
<comment type="caution">
    <text evidence="2">The sequence shown here is derived from an EMBL/GenBank/DDBJ whole genome shotgun (WGS) entry which is preliminary data.</text>
</comment>
<gene>
    <name evidence="2" type="ORF">NDU88_005963</name>
</gene>
<feature type="compositionally biased region" description="Basic and acidic residues" evidence="1">
    <location>
        <begin position="32"/>
        <end position="54"/>
    </location>
</feature>
<dbReference type="AlphaFoldDB" id="A0AAV7QKK8"/>
<feature type="compositionally biased region" description="Basic residues" evidence="1">
    <location>
        <begin position="146"/>
        <end position="156"/>
    </location>
</feature>
<sequence length="226" mass="25438">MVSSPTQDHTTGGVREGEEVITPLMEMRWTGRRGEVTREVEKGREGSEETELNKARRINRYRVQDNATRPRKLRHDVTHKKPLPGTHLSLADRPRAPKRPALTAFGSRPHAANTALQGADTRLLAPPNRRNRARLHASAPGVQCHALRKRSHKQNGRRLQALPVKKKKTQVTNHVNSKEKYQPAGAPPHTEALVHKLASRMHTEEMSAPPLPELQKQSKQTNVTEK</sequence>
<feature type="compositionally biased region" description="Polar residues" evidence="1">
    <location>
        <begin position="215"/>
        <end position="226"/>
    </location>
</feature>
<evidence type="ECO:0000313" key="2">
    <source>
        <dbReference type="EMBL" id="KAJ1139594.1"/>
    </source>
</evidence>
<name>A0AAV7QKK8_PLEWA</name>
<dbReference type="EMBL" id="JANPWB010000010">
    <property type="protein sequence ID" value="KAJ1139594.1"/>
    <property type="molecule type" value="Genomic_DNA"/>
</dbReference>
<evidence type="ECO:0000313" key="3">
    <source>
        <dbReference type="Proteomes" id="UP001066276"/>
    </source>
</evidence>
<feature type="compositionally biased region" description="Polar residues" evidence="1">
    <location>
        <begin position="1"/>
        <end position="10"/>
    </location>
</feature>
<feature type="region of interest" description="Disordered" evidence="1">
    <location>
        <begin position="136"/>
        <end position="226"/>
    </location>
</feature>
<reference evidence="2" key="1">
    <citation type="journal article" date="2022" name="bioRxiv">
        <title>Sequencing and chromosome-scale assembly of the giantPleurodeles waltlgenome.</title>
        <authorList>
            <person name="Brown T."/>
            <person name="Elewa A."/>
            <person name="Iarovenko S."/>
            <person name="Subramanian E."/>
            <person name="Araus A.J."/>
            <person name="Petzold A."/>
            <person name="Susuki M."/>
            <person name="Suzuki K.-i.T."/>
            <person name="Hayashi T."/>
            <person name="Toyoda A."/>
            <person name="Oliveira C."/>
            <person name="Osipova E."/>
            <person name="Leigh N.D."/>
            <person name="Simon A."/>
            <person name="Yun M.H."/>
        </authorList>
    </citation>
    <scope>NUCLEOTIDE SEQUENCE</scope>
    <source>
        <strain evidence="2">20211129_DDA</strain>
        <tissue evidence="2">Liver</tissue>
    </source>
</reference>
<organism evidence="2 3">
    <name type="scientific">Pleurodeles waltl</name>
    <name type="common">Iberian ribbed newt</name>
    <dbReference type="NCBI Taxonomy" id="8319"/>
    <lineage>
        <taxon>Eukaryota</taxon>
        <taxon>Metazoa</taxon>
        <taxon>Chordata</taxon>
        <taxon>Craniata</taxon>
        <taxon>Vertebrata</taxon>
        <taxon>Euteleostomi</taxon>
        <taxon>Amphibia</taxon>
        <taxon>Batrachia</taxon>
        <taxon>Caudata</taxon>
        <taxon>Salamandroidea</taxon>
        <taxon>Salamandridae</taxon>
        <taxon>Pleurodelinae</taxon>
        <taxon>Pleurodeles</taxon>
    </lineage>
</organism>
<accession>A0AAV7QKK8</accession>
<proteinExistence type="predicted"/>
<dbReference type="Proteomes" id="UP001066276">
    <property type="component" value="Chromosome 6"/>
</dbReference>